<dbReference type="SMART" id="SM00028">
    <property type="entry name" value="TPR"/>
    <property type="match status" value="2"/>
</dbReference>
<keyword evidence="2 5" id="KW-0863">Zinc-finger</keyword>
<dbReference type="InterPro" id="IPR012334">
    <property type="entry name" value="Pectin_lyas_fold"/>
</dbReference>
<evidence type="ECO:0000256" key="4">
    <source>
        <dbReference type="ARBA" id="ARBA00022833"/>
    </source>
</evidence>
<dbReference type="Pfam" id="PF13229">
    <property type="entry name" value="Beta_helix"/>
    <property type="match status" value="1"/>
</dbReference>
<dbReference type="InterPro" id="IPR027417">
    <property type="entry name" value="P-loop_NTPase"/>
</dbReference>
<dbReference type="Pfam" id="PF25000">
    <property type="entry name" value="DUF7779"/>
    <property type="match status" value="1"/>
</dbReference>
<protein>
    <recommendedName>
        <fullName evidence="8">MYND-type domain-containing protein</fullName>
    </recommendedName>
</protein>
<evidence type="ECO:0000256" key="7">
    <source>
        <dbReference type="SAM" id="MobiDB-lite"/>
    </source>
</evidence>
<dbReference type="Gene3D" id="3.40.50.300">
    <property type="entry name" value="P-loop containing nucleotide triphosphate hydrolases"/>
    <property type="match status" value="1"/>
</dbReference>
<proteinExistence type="predicted"/>
<evidence type="ECO:0000256" key="1">
    <source>
        <dbReference type="ARBA" id="ARBA00022723"/>
    </source>
</evidence>
<dbReference type="InterPro" id="IPR002893">
    <property type="entry name" value="Znf_MYND"/>
</dbReference>
<comment type="caution">
    <text evidence="9">The sequence shown here is derived from an EMBL/GenBank/DDBJ whole genome shotgun (WGS) entry which is preliminary data.</text>
</comment>
<dbReference type="InterPro" id="IPR011050">
    <property type="entry name" value="Pectin_lyase_fold/virulence"/>
</dbReference>
<dbReference type="InterPro" id="IPR039448">
    <property type="entry name" value="Beta_helix"/>
</dbReference>
<evidence type="ECO:0000259" key="8">
    <source>
        <dbReference type="PROSITE" id="PS50865"/>
    </source>
</evidence>
<dbReference type="SUPFAM" id="SSF51126">
    <property type="entry name" value="Pectin lyase-like"/>
    <property type="match status" value="1"/>
</dbReference>
<dbReference type="SUPFAM" id="SSF144232">
    <property type="entry name" value="HIT/MYND zinc finger-like"/>
    <property type="match status" value="1"/>
</dbReference>
<dbReference type="Proteomes" id="UP001163046">
    <property type="component" value="Unassembled WGS sequence"/>
</dbReference>
<keyword evidence="3" id="KW-0802">TPR repeat</keyword>
<evidence type="ECO:0000256" key="3">
    <source>
        <dbReference type="ARBA" id="ARBA00022803"/>
    </source>
</evidence>
<keyword evidence="10" id="KW-1185">Reference proteome</keyword>
<dbReference type="PROSITE" id="PS50865">
    <property type="entry name" value="ZF_MYND_2"/>
    <property type="match status" value="1"/>
</dbReference>
<evidence type="ECO:0000256" key="5">
    <source>
        <dbReference type="PROSITE-ProRule" id="PRU00134"/>
    </source>
</evidence>
<organism evidence="9 10">
    <name type="scientific">Desmophyllum pertusum</name>
    <dbReference type="NCBI Taxonomy" id="174260"/>
    <lineage>
        <taxon>Eukaryota</taxon>
        <taxon>Metazoa</taxon>
        <taxon>Cnidaria</taxon>
        <taxon>Anthozoa</taxon>
        <taxon>Hexacorallia</taxon>
        <taxon>Scleractinia</taxon>
        <taxon>Caryophylliina</taxon>
        <taxon>Caryophylliidae</taxon>
        <taxon>Desmophyllum</taxon>
    </lineage>
</organism>
<keyword evidence="1" id="KW-0479">Metal-binding</keyword>
<dbReference type="PANTHER" id="PTHR46423">
    <property type="entry name" value="RNA POLYMERASE II-ASSOCIATED PROTEIN 3"/>
    <property type="match status" value="1"/>
</dbReference>
<dbReference type="EMBL" id="MU827302">
    <property type="protein sequence ID" value="KAJ7365922.1"/>
    <property type="molecule type" value="Genomic_DNA"/>
</dbReference>
<feature type="domain" description="MYND-type" evidence="8">
    <location>
        <begin position="1410"/>
        <end position="1451"/>
    </location>
</feature>
<keyword evidence="4" id="KW-0862">Zinc</keyword>
<gene>
    <name evidence="9" type="ORF">OS493_002653</name>
</gene>
<evidence type="ECO:0000313" key="9">
    <source>
        <dbReference type="EMBL" id="KAJ7365922.1"/>
    </source>
</evidence>
<dbReference type="Pfam" id="PF00931">
    <property type="entry name" value="NB-ARC"/>
    <property type="match status" value="1"/>
</dbReference>
<sequence length="1586" mass="178263">MATGSSTTIPFMPTFLGPAAAPTILTGPTAAAGPVTSFDLADNQKRWIVIGITLNRLLLPVLRDFAGREISKHYASLKTSSGIDTQVYPTYMKMDGPFDLNYGSINNNRATFKRKKKLYNYKVTTAVDLAKLYFEPHMAKFTGFENTCDLSAVLGMLANASVFHTLIQTNAKDVRAKVRNEWGHCNFDHWTEPEFNNCFQLMETLVRSLRLPKADQDKELADLHDWEKKGLKLCMGCPVDKDLMNLVSVEVTKLKQDVEAITKSSADEAKKISEALQDTTEEINKFDQRITDIENRMEAERKEQLDKNQALSGEIGNISNSLTKIEKRQDTNEENIGLLGEKQSDLESTVSSLEDEQGSLTSKVETLEIGQNKLDSRLKALEEGNINATADVEIFQVPSRNRCFCGRETELDAIAAQLKNTEDRCVESAICGLGGVGKTSLAVEFLWRQREKEEYPGGIFWISGENNNLFQISLSDMARQIGTFEKDFSNSLLRTLGWLRKREELWCLVVDNLDELEMSSDMRNLLTGHWKQAARGHIIITTRREATEIGEKTGIEGNFCIELKCLTKEEGIQFVRMRTEIAGGDDKVIGELVEELGGLPLALDQAAAYIRCSHLPIKEYVKKYKERRLLLLKMNKARHLVDNTSRERLAIHTTWLLNFDHISHISEERELGETPTLVMQVSAFLGPDDIPYEVINEGLNKVNDTEAVSDDLWYQAEIVGLLTKFSLFQRYGTNSFSVHRLVQEVIRSELKKEETELRVLSCAVRVLHHALANTRSPAEVCESFVEDAVFSVENPPSLHLWGRLASHATYLQEHLHSYSTKHKESVHALLYTDESVRVFNEAAIFFSVSQEKVKAQAMQEMKLEFLVHLEKSTSGEASILPPYFIDVPLTDRHYKLISCCMRQPRPEDEAAMAEADSSQNEREEETNQLREKGNHEVKSNKFKEALEFYSSAIGLSSSDYRLFSNRALCHLKLGQPQDALDDCEKCLSLKPCYSKALQRKAWALHELVKSGSRHELKGQAWAALAVAVHFDPSLRRDTTFCAMLPEASEIRTREITNDTQLAFALMTTQKNETMLLCEGEYNLPFLVFFSDLQIVGLGPRTVVSGCTEMCLVKGARCYFENIVFSKGNTSLVCTGKDGAVHLNHCEISGGDTSCEDHPECNGGPGCIAASLESQFAIGLAGSQLSVRKCDVYRNHQGGLEAREGGELVASENRIFDSGFHGVVIGPDAGECDIDGNKIFENKREGIIALRNKTKISIRNNDIHHNRAFGLSLDLNPQLVISNNKIFENGFWGILARTRTSAHIEKNVLSGNKCGGIYIGVNFSGRLHLKSNIVRDHSGPWIQYQKFNISLPIDSRLLSSDFSPNARFYVPPGEKNELFSNPPILDGNKEFNNTEGTYHPREVVQRLYSGCTYCRRSSDDVGRLMKCPLCHIASYCCKECQRNHRPKHETLCLALKSRYSLTVDTVSFLKGIGKGRDSQMFIVSSSKTIGKGPKLKRDSGQKFIVKIQTQDLNSHPLQMLAVYNQSRTVFCSIQSPQIFNVIMECGVLGSLLDNKFTSKKCFFWAMFGEPGEKLTFFLDHLAPYQEW</sequence>
<dbReference type="InterPro" id="IPR019734">
    <property type="entry name" value="TPR_rpt"/>
</dbReference>
<dbReference type="InterPro" id="IPR002182">
    <property type="entry name" value="NB-ARC"/>
</dbReference>
<dbReference type="GO" id="GO:0101031">
    <property type="term" value="C:protein folding chaperone complex"/>
    <property type="evidence" value="ECO:0007669"/>
    <property type="project" value="TreeGrafter"/>
</dbReference>
<dbReference type="SMART" id="SM00710">
    <property type="entry name" value="PbH1"/>
    <property type="match status" value="6"/>
</dbReference>
<dbReference type="Gene3D" id="6.10.140.2220">
    <property type="match status" value="1"/>
</dbReference>
<reference evidence="9" key="1">
    <citation type="submission" date="2023-01" db="EMBL/GenBank/DDBJ databases">
        <title>Genome assembly of the deep-sea coral Lophelia pertusa.</title>
        <authorList>
            <person name="Herrera S."/>
            <person name="Cordes E."/>
        </authorList>
    </citation>
    <scope>NUCLEOTIDE SEQUENCE</scope>
    <source>
        <strain evidence="9">USNM1676648</strain>
        <tissue evidence="9">Polyp</tissue>
    </source>
</reference>
<accession>A0A9X0CMD4</accession>
<dbReference type="Pfam" id="PF01753">
    <property type="entry name" value="zf-MYND"/>
    <property type="match status" value="1"/>
</dbReference>
<keyword evidence="6" id="KW-0175">Coiled coil</keyword>
<feature type="coiled-coil region" evidence="6">
    <location>
        <begin position="269"/>
        <end position="314"/>
    </location>
</feature>
<name>A0A9X0CMD4_9CNID</name>
<dbReference type="Gene3D" id="1.25.40.10">
    <property type="entry name" value="Tetratricopeptide repeat domain"/>
    <property type="match status" value="1"/>
</dbReference>
<dbReference type="InterPro" id="IPR011990">
    <property type="entry name" value="TPR-like_helical_dom_sf"/>
</dbReference>
<dbReference type="GO" id="GO:0043531">
    <property type="term" value="F:ADP binding"/>
    <property type="evidence" value="ECO:0007669"/>
    <property type="project" value="InterPro"/>
</dbReference>
<dbReference type="PROSITE" id="PS01360">
    <property type="entry name" value="ZF_MYND_1"/>
    <property type="match status" value="1"/>
</dbReference>
<evidence type="ECO:0000256" key="6">
    <source>
        <dbReference type="SAM" id="Coils"/>
    </source>
</evidence>
<dbReference type="Gene3D" id="2.160.20.10">
    <property type="entry name" value="Single-stranded right-handed beta-helix, Pectin lyase-like"/>
    <property type="match status" value="1"/>
</dbReference>
<dbReference type="SUPFAM" id="SSF52540">
    <property type="entry name" value="P-loop containing nucleoside triphosphate hydrolases"/>
    <property type="match status" value="1"/>
</dbReference>
<dbReference type="GO" id="GO:0008270">
    <property type="term" value="F:zinc ion binding"/>
    <property type="evidence" value="ECO:0007669"/>
    <property type="project" value="UniProtKB-KW"/>
</dbReference>
<dbReference type="InterPro" id="IPR006626">
    <property type="entry name" value="PbH1"/>
</dbReference>
<dbReference type="Pfam" id="PF00515">
    <property type="entry name" value="TPR_1"/>
    <property type="match status" value="1"/>
</dbReference>
<evidence type="ECO:0000313" key="10">
    <source>
        <dbReference type="Proteomes" id="UP001163046"/>
    </source>
</evidence>
<dbReference type="PANTHER" id="PTHR46423:SF1">
    <property type="entry name" value="RNA POLYMERASE II-ASSOCIATED PROTEIN 3"/>
    <property type="match status" value="1"/>
</dbReference>
<evidence type="ECO:0000256" key="2">
    <source>
        <dbReference type="ARBA" id="ARBA00022771"/>
    </source>
</evidence>
<dbReference type="InterPro" id="IPR056681">
    <property type="entry name" value="DUF7779"/>
</dbReference>
<dbReference type="SUPFAM" id="SSF48452">
    <property type="entry name" value="TPR-like"/>
    <property type="match status" value="1"/>
</dbReference>
<dbReference type="InterPro" id="IPR051966">
    <property type="entry name" value="RPAP3"/>
</dbReference>
<feature type="compositionally biased region" description="Basic and acidic residues" evidence="7">
    <location>
        <begin position="919"/>
        <end position="934"/>
    </location>
</feature>
<feature type="region of interest" description="Disordered" evidence="7">
    <location>
        <begin position="908"/>
        <end position="934"/>
    </location>
</feature>
<dbReference type="OrthoDB" id="6088515at2759"/>